<name>A0A0F9KWZ3_9ZZZZ</name>
<comment type="caution">
    <text evidence="1">The sequence shown here is derived from an EMBL/GenBank/DDBJ whole genome shotgun (WGS) entry which is preliminary data.</text>
</comment>
<accession>A0A0F9KWZ3</accession>
<reference evidence="1" key="1">
    <citation type="journal article" date="2015" name="Nature">
        <title>Complex archaea that bridge the gap between prokaryotes and eukaryotes.</title>
        <authorList>
            <person name="Spang A."/>
            <person name="Saw J.H."/>
            <person name="Jorgensen S.L."/>
            <person name="Zaremba-Niedzwiedzka K."/>
            <person name="Martijn J."/>
            <person name="Lind A.E."/>
            <person name="van Eijk R."/>
            <person name="Schleper C."/>
            <person name="Guy L."/>
            <person name="Ettema T.J."/>
        </authorList>
    </citation>
    <scope>NUCLEOTIDE SEQUENCE</scope>
</reference>
<proteinExistence type="predicted"/>
<dbReference type="EMBL" id="LAZR01013896">
    <property type="protein sequence ID" value="KKM19845.1"/>
    <property type="molecule type" value="Genomic_DNA"/>
</dbReference>
<dbReference type="AlphaFoldDB" id="A0A0F9KWZ3"/>
<protein>
    <recommendedName>
        <fullName evidence="2">4Fe-4S Mo/W bis-MGD-type domain-containing protein</fullName>
    </recommendedName>
</protein>
<dbReference type="InterPro" id="IPR036593">
    <property type="entry name" value="CPE0013-like_sf"/>
</dbReference>
<dbReference type="SUPFAM" id="SSF160148">
    <property type="entry name" value="CPE0013-like"/>
    <property type="match status" value="1"/>
</dbReference>
<dbReference type="Gene3D" id="3.10.530.10">
    <property type="entry name" value="CPE0013-like"/>
    <property type="match status" value="1"/>
</dbReference>
<dbReference type="PANTHER" id="PTHR39450">
    <property type="entry name" value="MOLYBDOPTERIN OXIDOREDUCTASE, 4FE-4S CLUSTER-BINDING SUBUNIT"/>
    <property type="match status" value="1"/>
</dbReference>
<organism evidence="1">
    <name type="scientific">marine sediment metagenome</name>
    <dbReference type="NCBI Taxonomy" id="412755"/>
    <lineage>
        <taxon>unclassified sequences</taxon>
        <taxon>metagenomes</taxon>
        <taxon>ecological metagenomes</taxon>
    </lineage>
</organism>
<evidence type="ECO:0008006" key="2">
    <source>
        <dbReference type="Google" id="ProtNLM"/>
    </source>
</evidence>
<sequence>MSESEIPKGSKDIRCVICPTGCLVHVEKINNELIIEGYSCKRGEIYAREEFIAPKRILTTTLRVENGFLPLVPVRSDNPIPKDKLKDVLKEIAQTVAISPIKMGDILIENVLGLEINIIASRDLITQQ</sequence>
<gene>
    <name evidence="1" type="ORF">LCGC14_1651500</name>
</gene>
<dbReference type="InterPro" id="IPR012460">
    <property type="entry name" value="DUF1667"/>
</dbReference>
<dbReference type="Pfam" id="PF07892">
    <property type="entry name" value="DUF1667"/>
    <property type="match status" value="1"/>
</dbReference>
<dbReference type="PANTHER" id="PTHR39450:SF1">
    <property type="entry name" value="DUF1667 DOMAIN-CONTAINING PROTEIN"/>
    <property type="match status" value="1"/>
</dbReference>
<evidence type="ECO:0000313" key="1">
    <source>
        <dbReference type="EMBL" id="KKM19845.1"/>
    </source>
</evidence>